<organism evidence="1 4">
    <name type="scientific">Rotaria magnacalcarata</name>
    <dbReference type="NCBI Taxonomy" id="392030"/>
    <lineage>
        <taxon>Eukaryota</taxon>
        <taxon>Metazoa</taxon>
        <taxon>Spiralia</taxon>
        <taxon>Gnathifera</taxon>
        <taxon>Rotifera</taxon>
        <taxon>Eurotatoria</taxon>
        <taxon>Bdelloidea</taxon>
        <taxon>Philodinida</taxon>
        <taxon>Philodinidae</taxon>
        <taxon>Rotaria</taxon>
    </lineage>
</organism>
<sequence length="34" mass="3950">AASRVKRTKVSILKHHLYSEEQDSIPYIVIKAMH</sequence>
<evidence type="ECO:0000313" key="3">
    <source>
        <dbReference type="EMBL" id="CAF4902720.1"/>
    </source>
</evidence>
<dbReference type="AlphaFoldDB" id="A0A8S2YSQ3"/>
<name>A0A8S2YSQ3_9BILA</name>
<dbReference type="Proteomes" id="UP000681720">
    <property type="component" value="Unassembled WGS sequence"/>
</dbReference>
<evidence type="ECO:0000313" key="4">
    <source>
        <dbReference type="Proteomes" id="UP000681967"/>
    </source>
</evidence>
<dbReference type="EMBL" id="CAJOBJ010176601">
    <property type="protein sequence ID" value="CAF4902720.1"/>
    <property type="molecule type" value="Genomic_DNA"/>
</dbReference>
<dbReference type="Proteomes" id="UP000676336">
    <property type="component" value="Unassembled WGS sequence"/>
</dbReference>
<proteinExistence type="predicted"/>
<gene>
    <name evidence="1" type="ORF">BYL167_LOCUS39108</name>
    <name evidence="3" type="ORF">GIL414_LOCUS51920</name>
    <name evidence="2" type="ORF">SMN809_LOCUS41678</name>
</gene>
<evidence type="ECO:0000313" key="1">
    <source>
        <dbReference type="EMBL" id="CAF4575841.1"/>
    </source>
</evidence>
<dbReference type="EMBL" id="CAJOBI010118250">
    <property type="protein sequence ID" value="CAF4665523.1"/>
    <property type="molecule type" value="Genomic_DNA"/>
</dbReference>
<dbReference type="Proteomes" id="UP000681967">
    <property type="component" value="Unassembled WGS sequence"/>
</dbReference>
<evidence type="ECO:0000313" key="2">
    <source>
        <dbReference type="EMBL" id="CAF4665523.1"/>
    </source>
</evidence>
<feature type="non-terminal residue" evidence="1">
    <location>
        <position position="1"/>
    </location>
</feature>
<comment type="caution">
    <text evidence="1">The sequence shown here is derived from an EMBL/GenBank/DDBJ whole genome shotgun (WGS) entry which is preliminary data.</text>
</comment>
<protein>
    <submittedName>
        <fullName evidence="1">Uncharacterized protein</fullName>
    </submittedName>
</protein>
<dbReference type="EMBL" id="CAJOBH010093250">
    <property type="protein sequence ID" value="CAF4575841.1"/>
    <property type="molecule type" value="Genomic_DNA"/>
</dbReference>
<reference evidence="1" key="1">
    <citation type="submission" date="2021-02" db="EMBL/GenBank/DDBJ databases">
        <authorList>
            <person name="Nowell W R."/>
        </authorList>
    </citation>
    <scope>NUCLEOTIDE SEQUENCE</scope>
</reference>
<accession>A0A8S2YSQ3</accession>